<keyword evidence="1" id="KW-1133">Transmembrane helix</keyword>
<protein>
    <submittedName>
        <fullName evidence="2">Uncharacterized protein</fullName>
    </submittedName>
</protein>
<dbReference type="EMBL" id="FONZ01000005">
    <property type="protein sequence ID" value="SFF32297.1"/>
    <property type="molecule type" value="Genomic_DNA"/>
</dbReference>
<feature type="transmembrane region" description="Helical" evidence="1">
    <location>
        <begin position="68"/>
        <end position="91"/>
    </location>
</feature>
<gene>
    <name evidence="2" type="ORF">SAMN04488035_2461</name>
</gene>
<keyword evidence="1" id="KW-0472">Membrane</keyword>
<dbReference type="RefSeq" id="WP_093379284.1">
    <property type="nucleotide sequence ID" value="NZ_BNAN01000001.1"/>
</dbReference>
<keyword evidence="3" id="KW-1185">Reference proteome</keyword>
<keyword evidence="1" id="KW-0812">Transmembrane</keyword>
<feature type="transmembrane region" description="Helical" evidence="1">
    <location>
        <begin position="100"/>
        <end position="117"/>
    </location>
</feature>
<organism evidence="2 3">
    <name type="scientific">Flavimobilis marinus</name>
    <dbReference type="NCBI Taxonomy" id="285351"/>
    <lineage>
        <taxon>Bacteria</taxon>
        <taxon>Bacillati</taxon>
        <taxon>Actinomycetota</taxon>
        <taxon>Actinomycetes</taxon>
        <taxon>Micrococcales</taxon>
        <taxon>Jonesiaceae</taxon>
        <taxon>Flavimobilis</taxon>
    </lineage>
</organism>
<sequence>MTVARPGGPDRSARPERLGRVLRRAAAAAGLGMVVATVWAVLLVIGLAGPDHEGLWAEIVWESIVWGLLLWLWPPALVVGAAVGVVVWLLVRSAGRWSRTAALVVGAVLPGALGTVVTGWAPIGWAFGLGAGAVGLLGAHLELRCQRRYRPIGDIGPA</sequence>
<evidence type="ECO:0000313" key="3">
    <source>
        <dbReference type="Proteomes" id="UP000198520"/>
    </source>
</evidence>
<feature type="transmembrane region" description="Helical" evidence="1">
    <location>
        <begin position="21"/>
        <end position="48"/>
    </location>
</feature>
<dbReference type="Proteomes" id="UP000198520">
    <property type="component" value="Unassembled WGS sequence"/>
</dbReference>
<proteinExistence type="predicted"/>
<accession>A0A1I2HU75</accession>
<dbReference type="STRING" id="285351.SAMN04488035_2461"/>
<dbReference type="AlphaFoldDB" id="A0A1I2HU75"/>
<evidence type="ECO:0000313" key="2">
    <source>
        <dbReference type="EMBL" id="SFF32297.1"/>
    </source>
</evidence>
<reference evidence="3" key="1">
    <citation type="submission" date="2016-10" db="EMBL/GenBank/DDBJ databases">
        <authorList>
            <person name="Varghese N."/>
            <person name="Submissions S."/>
        </authorList>
    </citation>
    <scope>NUCLEOTIDE SEQUENCE [LARGE SCALE GENOMIC DNA]</scope>
    <source>
        <strain evidence="3">DSM 19083</strain>
    </source>
</reference>
<evidence type="ECO:0000256" key="1">
    <source>
        <dbReference type="SAM" id="Phobius"/>
    </source>
</evidence>
<name>A0A1I2HU75_9MICO</name>